<dbReference type="InterPro" id="IPR007168">
    <property type="entry name" value="Phageshock_PspC_N"/>
</dbReference>
<evidence type="ECO:0000256" key="2">
    <source>
        <dbReference type="ARBA" id="ARBA00022475"/>
    </source>
</evidence>
<keyword evidence="5 7" id="KW-0472">Membrane</keyword>
<keyword evidence="10" id="KW-1185">Reference proteome</keyword>
<evidence type="ECO:0000256" key="1">
    <source>
        <dbReference type="ARBA" id="ARBA00004162"/>
    </source>
</evidence>
<feature type="region of interest" description="Disordered" evidence="6">
    <location>
        <begin position="1"/>
        <end position="40"/>
    </location>
</feature>
<organism evidence="9 10">
    <name type="scientific">Nocardioides vastitatis</name>
    <dbReference type="NCBI Taxonomy" id="2568655"/>
    <lineage>
        <taxon>Bacteria</taxon>
        <taxon>Bacillati</taxon>
        <taxon>Actinomycetota</taxon>
        <taxon>Actinomycetes</taxon>
        <taxon>Propionibacteriales</taxon>
        <taxon>Nocardioidaceae</taxon>
        <taxon>Nocardioides</taxon>
    </lineage>
</organism>
<evidence type="ECO:0000313" key="9">
    <source>
        <dbReference type="EMBL" id="MFC5727661.1"/>
    </source>
</evidence>
<evidence type="ECO:0000259" key="8">
    <source>
        <dbReference type="Pfam" id="PF04024"/>
    </source>
</evidence>
<protein>
    <submittedName>
        <fullName evidence="9">PspC domain-containing protein</fullName>
    </submittedName>
</protein>
<dbReference type="Proteomes" id="UP001596072">
    <property type="component" value="Unassembled WGS sequence"/>
</dbReference>
<evidence type="ECO:0000256" key="3">
    <source>
        <dbReference type="ARBA" id="ARBA00022692"/>
    </source>
</evidence>
<keyword evidence="3 7" id="KW-0812">Transmembrane</keyword>
<dbReference type="PANTHER" id="PTHR33885:SF3">
    <property type="entry name" value="PHAGE SHOCK PROTEIN C"/>
    <property type="match status" value="1"/>
</dbReference>
<name>A0ABW0ZA04_9ACTN</name>
<dbReference type="InterPro" id="IPR052027">
    <property type="entry name" value="PspC"/>
</dbReference>
<dbReference type="PANTHER" id="PTHR33885">
    <property type="entry name" value="PHAGE SHOCK PROTEIN C"/>
    <property type="match status" value="1"/>
</dbReference>
<feature type="transmembrane region" description="Helical" evidence="7">
    <location>
        <begin position="141"/>
        <end position="158"/>
    </location>
</feature>
<evidence type="ECO:0000256" key="4">
    <source>
        <dbReference type="ARBA" id="ARBA00022989"/>
    </source>
</evidence>
<comment type="caution">
    <text evidence="9">The sequence shown here is derived from an EMBL/GenBank/DDBJ whole genome shotgun (WGS) entry which is preliminary data.</text>
</comment>
<keyword evidence="4 7" id="KW-1133">Transmembrane helix</keyword>
<proteinExistence type="predicted"/>
<comment type="subcellular location">
    <subcellularLocation>
        <location evidence="1">Cell membrane</location>
        <topology evidence="1">Single-pass membrane protein</topology>
    </subcellularLocation>
</comment>
<dbReference type="RefSeq" id="WP_378526911.1">
    <property type="nucleotide sequence ID" value="NZ_JBHSNS010000001.1"/>
</dbReference>
<evidence type="ECO:0000313" key="10">
    <source>
        <dbReference type="Proteomes" id="UP001596072"/>
    </source>
</evidence>
<dbReference type="Pfam" id="PF04024">
    <property type="entry name" value="PspC"/>
    <property type="match status" value="1"/>
</dbReference>
<dbReference type="EMBL" id="JBHSNS010000001">
    <property type="protein sequence ID" value="MFC5727661.1"/>
    <property type="molecule type" value="Genomic_DNA"/>
</dbReference>
<reference evidence="10" key="1">
    <citation type="journal article" date="2019" name="Int. J. Syst. Evol. Microbiol.">
        <title>The Global Catalogue of Microorganisms (GCM) 10K type strain sequencing project: providing services to taxonomists for standard genome sequencing and annotation.</title>
        <authorList>
            <consortium name="The Broad Institute Genomics Platform"/>
            <consortium name="The Broad Institute Genome Sequencing Center for Infectious Disease"/>
            <person name="Wu L."/>
            <person name="Ma J."/>
        </authorList>
    </citation>
    <scope>NUCLEOTIDE SEQUENCE [LARGE SCALE GENOMIC DNA]</scope>
    <source>
        <strain evidence="10">YIM 94188</strain>
    </source>
</reference>
<feature type="transmembrane region" description="Helical" evidence="7">
    <location>
        <begin position="72"/>
        <end position="98"/>
    </location>
</feature>
<feature type="domain" description="Phage shock protein PspC N-terminal" evidence="8">
    <location>
        <begin position="46"/>
        <end position="102"/>
    </location>
</feature>
<gene>
    <name evidence="9" type="ORF">ACFPQB_01935</name>
</gene>
<keyword evidence="2" id="KW-1003">Cell membrane</keyword>
<feature type="transmembrane region" description="Helical" evidence="7">
    <location>
        <begin position="239"/>
        <end position="259"/>
    </location>
</feature>
<feature type="transmembrane region" description="Helical" evidence="7">
    <location>
        <begin position="118"/>
        <end position="135"/>
    </location>
</feature>
<evidence type="ECO:0000256" key="7">
    <source>
        <dbReference type="SAM" id="Phobius"/>
    </source>
</evidence>
<accession>A0ABW0ZA04</accession>
<sequence>MSSPHAPGGPMGPADSEPGPTGPGDGREPGATGPRVTRDEVRDLARIRRSRTDRKVAGVAGGLARHLDIDPLLLRVAFVILTFFGGGGLVLYGVAWLILPEEDTDRAVIRLEDGVRSVALIIAGVIAAASILGDAFGGQGFPWPVIVLGGILVAIFVAKDAIKPGGPTHPWLGGPPHAPDAEGVGPAGGYPAYRAGPPPVPPAPGPRRGPLLFPFTLALIALGLGVVATVHLAGVDVPVSAYPATVLAITGLMLVAGAFYGRGGGLILVGLVAAAATAITSAASEVDAGQITRHPDQASELADVYEIHAGEIRIDLSDIKDLRKLEGQTLDLRAGLGRIEVIVPADGLNVDGDATAEGGEVRLFGERSPNSSASITYGNNPSDPTLTIDAEVLLGEIVVRAEGAAR</sequence>
<evidence type="ECO:0000256" key="5">
    <source>
        <dbReference type="ARBA" id="ARBA00023136"/>
    </source>
</evidence>
<feature type="transmembrane region" description="Helical" evidence="7">
    <location>
        <begin position="266"/>
        <end position="284"/>
    </location>
</feature>
<evidence type="ECO:0000256" key="6">
    <source>
        <dbReference type="SAM" id="MobiDB-lite"/>
    </source>
</evidence>
<feature type="transmembrane region" description="Helical" evidence="7">
    <location>
        <begin position="211"/>
        <end position="233"/>
    </location>
</feature>